<dbReference type="GO" id="GO:0005829">
    <property type="term" value="C:cytosol"/>
    <property type="evidence" value="ECO:0007669"/>
    <property type="project" value="TreeGrafter"/>
</dbReference>
<proteinExistence type="predicted"/>
<dbReference type="PANTHER" id="PTHR10000:SF25">
    <property type="entry name" value="PHOSPHATASE YKRA-RELATED"/>
    <property type="match status" value="1"/>
</dbReference>
<dbReference type="OrthoDB" id="9810101at2"/>
<dbReference type="NCBIfam" id="TIGR00099">
    <property type="entry name" value="Cof-subfamily"/>
    <property type="match status" value="1"/>
</dbReference>
<name>A0A1G6BCX6_EUBOX</name>
<organism evidence="1 2">
    <name type="scientific">Eubacterium oxidoreducens</name>
    <dbReference type="NCBI Taxonomy" id="1732"/>
    <lineage>
        <taxon>Bacteria</taxon>
        <taxon>Bacillati</taxon>
        <taxon>Bacillota</taxon>
        <taxon>Clostridia</taxon>
        <taxon>Eubacteriales</taxon>
        <taxon>Eubacteriaceae</taxon>
        <taxon>Eubacterium</taxon>
    </lineage>
</organism>
<dbReference type="SUPFAM" id="SSF56784">
    <property type="entry name" value="HAD-like"/>
    <property type="match status" value="1"/>
</dbReference>
<evidence type="ECO:0008006" key="3">
    <source>
        <dbReference type="Google" id="ProtNLM"/>
    </source>
</evidence>
<gene>
    <name evidence="1" type="ORF">SAMN02910417_01372</name>
</gene>
<protein>
    <recommendedName>
        <fullName evidence="3">Cof subfamily of IIB subfamily of haloacid dehalogenase superfamily/HAD-superfamily hydrolase, subfamily IIB</fullName>
    </recommendedName>
</protein>
<keyword evidence="2" id="KW-1185">Reference proteome</keyword>
<dbReference type="GO" id="GO:0000287">
    <property type="term" value="F:magnesium ion binding"/>
    <property type="evidence" value="ECO:0007669"/>
    <property type="project" value="TreeGrafter"/>
</dbReference>
<dbReference type="NCBIfam" id="TIGR01484">
    <property type="entry name" value="HAD-SF-IIB"/>
    <property type="match status" value="1"/>
</dbReference>
<accession>A0A1G6BCX6</accession>
<dbReference type="InterPro" id="IPR000150">
    <property type="entry name" value="Cof"/>
</dbReference>
<dbReference type="Proteomes" id="UP000199228">
    <property type="component" value="Unassembled WGS sequence"/>
</dbReference>
<dbReference type="Gene3D" id="3.30.1240.10">
    <property type="match status" value="1"/>
</dbReference>
<dbReference type="RefSeq" id="WP_090173575.1">
    <property type="nucleotide sequence ID" value="NZ_FMXR01000009.1"/>
</dbReference>
<dbReference type="AlphaFoldDB" id="A0A1G6BCX6"/>
<dbReference type="InterPro" id="IPR023214">
    <property type="entry name" value="HAD_sf"/>
</dbReference>
<evidence type="ECO:0000313" key="2">
    <source>
        <dbReference type="Proteomes" id="UP000199228"/>
    </source>
</evidence>
<dbReference type="InterPro" id="IPR006379">
    <property type="entry name" value="HAD-SF_hydro_IIB"/>
</dbReference>
<evidence type="ECO:0000313" key="1">
    <source>
        <dbReference type="EMBL" id="SDB18389.1"/>
    </source>
</evidence>
<dbReference type="Gene3D" id="3.40.50.1000">
    <property type="entry name" value="HAD superfamily/HAD-like"/>
    <property type="match status" value="1"/>
</dbReference>
<dbReference type="STRING" id="1732.SAMN02910417_01372"/>
<dbReference type="PROSITE" id="PS01229">
    <property type="entry name" value="COF_2"/>
    <property type="match status" value="1"/>
</dbReference>
<dbReference type="GO" id="GO:0016791">
    <property type="term" value="F:phosphatase activity"/>
    <property type="evidence" value="ECO:0007669"/>
    <property type="project" value="TreeGrafter"/>
</dbReference>
<sequence length="262" mass="29712">MDKKAIFFDIDGTLLDRNMRIEASTKEAFKKLRKAGHYTFLCSGRSRGYIFNPEILGLGFDGIVAGCGTDVEVFGKKLVNYHLPHNDLAHYYELCHNNYVGSLWEGREKILVDDFLLRGNQYYEFLKKQLGPRMIAIIGNEDAWKINKMIVTFDERSDDSILEEMGKHFQILRHAYQVAELVPHGYTKATGMQAVVSELGLDVNQVYAIGDSINDREMLTYAGHSIAMGNGVEEIKKIAEYVTTDIHEDGVFNAMKHYGLLS</sequence>
<dbReference type="InterPro" id="IPR036412">
    <property type="entry name" value="HAD-like_sf"/>
</dbReference>
<dbReference type="SFLD" id="SFLDG01140">
    <property type="entry name" value="C2.B:_Phosphomannomutase_and_P"/>
    <property type="match status" value="1"/>
</dbReference>
<reference evidence="1 2" key="1">
    <citation type="submission" date="2016-10" db="EMBL/GenBank/DDBJ databases">
        <authorList>
            <person name="de Groot N.N."/>
        </authorList>
    </citation>
    <scope>NUCLEOTIDE SEQUENCE [LARGE SCALE GENOMIC DNA]</scope>
    <source>
        <strain evidence="1 2">DSM 3217</strain>
    </source>
</reference>
<dbReference type="EMBL" id="FMXR01000009">
    <property type="protein sequence ID" value="SDB18389.1"/>
    <property type="molecule type" value="Genomic_DNA"/>
</dbReference>
<dbReference type="PANTHER" id="PTHR10000">
    <property type="entry name" value="PHOSPHOSERINE PHOSPHATASE"/>
    <property type="match status" value="1"/>
</dbReference>
<dbReference type="SFLD" id="SFLDS00003">
    <property type="entry name" value="Haloacid_Dehalogenase"/>
    <property type="match status" value="1"/>
</dbReference>
<dbReference type="Pfam" id="PF08282">
    <property type="entry name" value="Hydrolase_3"/>
    <property type="match status" value="1"/>
</dbReference>